<dbReference type="Proteomes" id="UP000031056">
    <property type="component" value="Unassembled WGS sequence"/>
</dbReference>
<dbReference type="GeneID" id="26261901"/>
<gene>
    <name evidence="4" type="ORF">M896_060300</name>
</gene>
<dbReference type="AlphaFoldDB" id="A0A0B2UKF8"/>
<evidence type="ECO:0000313" key="5">
    <source>
        <dbReference type="Proteomes" id="UP000031056"/>
    </source>
</evidence>
<keyword evidence="1" id="KW-0479">Metal-binding</keyword>
<dbReference type="Pfam" id="PF15663">
    <property type="entry name" value="zf-CCCH_3"/>
    <property type="match status" value="1"/>
</dbReference>
<dbReference type="RefSeq" id="XP_014563574.1">
    <property type="nucleotide sequence ID" value="XM_014708088.1"/>
</dbReference>
<dbReference type="InParanoid" id="A0A0B2UKF8"/>
<feature type="region of interest" description="Disordered" evidence="2">
    <location>
        <begin position="161"/>
        <end position="225"/>
    </location>
</feature>
<protein>
    <recommendedName>
        <fullName evidence="3">C3H1-type domain-containing protein</fullName>
    </recommendedName>
</protein>
<keyword evidence="5" id="KW-1185">Reference proteome</keyword>
<feature type="domain" description="C3H1-type" evidence="3">
    <location>
        <begin position="4"/>
        <end position="26"/>
    </location>
</feature>
<feature type="zinc finger region" description="C3H1-type" evidence="1">
    <location>
        <begin position="4"/>
        <end position="26"/>
    </location>
</feature>
<evidence type="ECO:0000256" key="2">
    <source>
        <dbReference type="SAM" id="MobiDB-lite"/>
    </source>
</evidence>
<feature type="region of interest" description="Disordered" evidence="2">
    <location>
        <begin position="243"/>
        <end position="272"/>
    </location>
</feature>
<name>A0A0B2UKF8_9MICR</name>
<keyword evidence="1" id="KW-0862">Zinc</keyword>
<dbReference type="InterPro" id="IPR041686">
    <property type="entry name" value="Znf-CCCH_3"/>
</dbReference>
<dbReference type="HOGENOM" id="CLU_1180207_0_0_1"/>
<dbReference type="STRING" id="1354746.A0A0B2UKF8"/>
<organism evidence="4 5">
    <name type="scientific">Ordospora colligata OC4</name>
    <dbReference type="NCBI Taxonomy" id="1354746"/>
    <lineage>
        <taxon>Eukaryota</taxon>
        <taxon>Fungi</taxon>
        <taxon>Fungi incertae sedis</taxon>
        <taxon>Microsporidia</taxon>
        <taxon>Ordosporidae</taxon>
        <taxon>Ordospora</taxon>
    </lineage>
</organism>
<evidence type="ECO:0000313" key="4">
    <source>
        <dbReference type="EMBL" id="KHN69532.1"/>
    </source>
</evidence>
<accession>A0A0B2UKF8</accession>
<evidence type="ECO:0000259" key="3">
    <source>
        <dbReference type="PROSITE" id="PS50103"/>
    </source>
</evidence>
<keyword evidence="1" id="KW-0863">Zinc-finger</keyword>
<feature type="compositionally biased region" description="Basic and acidic residues" evidence="2">
    <location>
        <begin position="183"/>
        <end position="208"/>
    </location>
</feature>
<evidence type="ECO:0000256" key="1">
    <source>
        <dbReference type="PROSITE-ProRule" id="PRU00723"/>
    </source>
</evidence>
<dbReference type="InterPro" id="IPR000571">
    <property type="entry name" value="Znf_CCCH"/>
</dbReference>
<dbReference type="SMART" id="SM00356">
    <property type="entry name" value="ZnF_C3H1"/>
    <property type="match status" value="2"/>
</dbReference>
<dbReference type="VEuPathDB" id="MicrosporidiaDB:M896_060300"/>
<reference evidence="4 5" key="1">
    <citation type="journal article" date="2014" name="MBio">
        <title>The Ordospora colligata genome; evolution of extreme reduction in microsporidia and host-to-parasite horizontal gene transfer.</title>
        <authorList>
            <person name="Pombert J.-F."/>
            <person name="Haag K.L."/>
            <person name="Beidas S."/>
            <person name="Ebert D."/>
            <person name="Keeling P.J."/>
        </authorList>
    </citation>
    <scope>NUCLEOTIDE SEQUENCE [LARGE SCALE GENOMIC DNA]</scope>
    <source>
        <strain evidence="4 5">OC4</strain>
    </source>
</reference>
<dbReference type="GO" id="GO:0008270">
    <property type="term" value="F:zinc ion binding"/>
    <property type="evidence" value="ECO:0007669"/>
    <property type="project" value="UniProtKB-KW"/>
</dbReference>
<feature type="compositionally biased region" description="Polar residues" evidence="2">
    <location>
        <begin position="260"/>
        <end position="272"/>
    </location>
</feature>
<sequence>MVDDCYFFLYSECKFGGKCLHRHNETCRNNVVTCKNWKAGGTCENECPFRHSEYHCKKNRREEMCYWEDKPSGCTKVKCEYRHLDSLKDAWKNNPTTHNMESIPKCKINDVLDHKDDTSNQCITSTVICSNAYTDTTSLKDYEDVVDNVVCEVIQSDINSSNNFSRGDSSKHQDEIEGQNTVQEKKSISVEKENDKVQIHSYHSKSDAKSVTMMHEPSSMHQTDPESFYASKLHIDKCIRKPQIENGHDDSKPSKKHKASNTNTSDASSGTTVILEELDKDIEELDSILADQ</sequence>
<feature type="compositionally biased region" description="Basic and acidic residues" evidence="2">
    <location>
        <begin position="243"/>
        <end position="253"/>
    </location>
</feature>
<dbReference type="PANTHER" id="PTHR15725:SF14">
    <property type="entry name" value="ZINC FINGER CCCH DOMAIN-CONTAINING PROTEIN 11A"/>
    <property type="match status" value="1"/>
</dbReference>
<dbReference type="PROSITE" id="PS50103">
    <property type="entry name" value="ZF_C3H1"/>
    <property type="match status" value="1"/>
</dbReference>
<dbReference type="PANTHER" id="PTHR15725">
    <property type="entry name" value="ZN-FINGER, C-X8-C-X5-C-X3-H TYPE-CONTAINING"/>
    <property type="match status" value="1"/>
</dbReference>
<dbReference type="OrthoDB" id="5395350at2759"/>
<comment type="caution">
    <text evidence="4">The sequence shown here is derived from an EMBL/GenBank/DDBJ whole genome shotgun (WGS) entry which is preliminary data.</text>
</comment>
<proteinExistence type="predicted"/>
<dbReference type="EMBL" id="JOKQ01000006">
    <property type="protein sequence ID" value="KHN69532.1"/>
    <property type="molecule type" value="Genomic_DNA"/>
</dbReference>